<evidence type="ECO:0000256" key="2">
    <source>
        <dbReference type="ARBA" id="ARBA00022723"/>
    </source>
</evidence>
<evidence type="ECO:0000313" key="6">
    <source>
        <dbReference type="Proteomes" id="UP000054549"/>
    </source>
</evidence>
<evidence type="ECO:0008006" key="7">
    <source>
        <dbReference type="Google" id="ProtNLM"/>
    </source>
</evidence>
<dbReference type="GO" id="GO:0019441">
    <property type="term" value="P:L-tryptophan catabolic process to kynurenine"/>
    <property type="evidence" value="ECO:0007669"/>
    <property type="project" value="InterPro"/>
</dbReference>
<dbReference type="AlphaFoldDB" id="A0A0C2TRC5"/>
<keyword evidence="4" id="KW-0349">Heme</keyword>
<feature type="binding site" description="proximal binding residue" evidence="4">
    <location>
        <position position="411"/>
    </location>
    <ligand>
        <name>heme b</name>
        <dbReference type="ChEBI" id="CHEBI:60344"/>
    </ligand>
    <ligandPart>
        <name>Fe</name>
        <dbReference type="ChEBI" id="CHEBI:18248"/>
    </ligandPart>
</feature>
<proteinExistence type="inferred from homology"/>
<dbReference type="Gene3D" id="1.20.58.480">
    <property type="match status" value="1"/>
</dbReference>
<dbReference type="Pfam" id="PF01231">
    <property type="entry name" value="IDO"/>
    <property type="match status" value="1"/>
</dbReference>
<comment type="similarity">
    <text evidence="1">Belongs to the indoleamine 2,3-dioxygenase family.</text>
</comment>
<dbReference type="GO" id="GO:0005737">
    <property type="term" value="C:cytoplasm"/>
    <property type="evidence" value="ECO:0007669"/>
    <property type="project" value="TreeGrafter"/>
</dbReference>
<keyword evidence="2 4" id="KW-0479">Metal-binding</keyword>
<dbReference type="OrthoDB" id="540174at2759"/>
<keyword evidence="3 4" id="KW-0408">Iron</keyword>
<dbReference type="InParanoid" id="A0A0C2TRC5"/>
<dbReference type="GO" id="GO:0033754">
    <property type="term" value="F:indoleamine 2,3-dioxygenase activity"/>
    <property type="evidence" value="ECO:0007669"/>
    <property type="project" value="TreeGrafter"/>
</dbReference>
<dbReference type="InterPro" id="IPR000898">
    <property type="entry name" value="Indolamine_dOase"/>
</dbReference>
<dbReference type="EMBL" id="KN818225">
    <property type="protein sequence ID" value="KIL69844.1"/>
    <property type="molecule type" value="Genomic_DNA"/>
</dbReference>
<dbReference type="GO" id="GO:0046872">
    <property type="term" value="F:metal ion binding"/>
    <property type="evidence" value="ECO:0007669"/>
    <property type="project" value="UniProtKB-KW"/>
</dbReference>
<sequence>MDFENLLSSPPQFFSQFLRLALSLLRSTIAPSYRRSVLGRCSLADFDIDPQTGFFPRHPLPRLTGAHQLWEQGLAKASGNIYLGIDTRPEALEKRPFGERWRKEINDWPVLDASLLCANSDLLRRAHYVLAWLVHYYVHSQPCTDDESCIRVPKSLAVPLVQVSRRLDIAPVLTFADTVLWNLEPVDPCQSLSLHSIDSMRAVNLFSGTEDEKSFYVTSAKAELRGIEVLRIVEEFRNLPNADDLTTLSKLSRDLARLAKIIDDISEIIQNVRSDCDPEIFHQFVRPWFVGSDAGPNGPNWVYEGVSNSDQLDLSGPSAGQSSIMHALDIFLDIDHKLRQKRYPAPSPMNKRADLGFMERMRRYMPGKHREYLSRLASMPRTIRDVAQSTPALREPYDTAVDALKRLRDLHLRVACLYIVSMSRRCPMMARLDHAAGPCRGTGGTEVSILLKTGRDNTRRAMFKS</sequence>
<evidence type="ECO:0000256" key="3">
    <source>
        <dbReference type="ARBA" id="ARBA00023004"/>
    </source>
</evidence>
<dbReference type="STRING" id="946122.A0A0C2TRC5"/>
<dbReference type="PANTHER" id="PTHR28657:SF5">
    <property type="entry name" value="INDOLEAMINE 2,3-DIOXYGENASE"/>
    <property type="match status" value="1"/>
</dbReference>
<keyword evidence="6" id="KW-1185">Reference proteome</keyword>
<dbReference type="HOGENOM" id="CLU_010089_2_0_1"/>
<evidence type="ECO:0000256" key="4">
    <source>
        <dbReference type="PIRSR" id="PIRSR600898-1"/>
    </source>
</evidence>
<evidence type="ECO:0000256" key="1">
    <source>
        <dbReference type="ARBA" id="ARBA00007119"/>
    </source>
</evidence>
<accession>A0A0C2TRC5</accession>
<gene>
    <name evidence="5" type="ORF">M378DRAFT_175932</name>
</gene>
<dbReference type="InterPro" id="IPR037217">
    <property type="entry name" value="Trp/Indoleamine_2_3_dOase-like"/>
</dbReference>
<protein>
    <recommendedName>
        <fullName evidence="7">Indoleamine 2,3-dioxygenase</fullName>
    </recommendedName>
</protein>
<name>A0A0C2TRC5_AMAMK</name>
<dbReference type="SUPFAM" id="SSF140959">
    <property type="entry name" value="Indolic compounds 2,3-dioxygenase-like"/>
    <property type="match status" value="1"/>
</dbReference>
<reference evidence="5 6" key="1">
    <citation type="submission" date="2014-04" db="EMBL/GenBank/DDBJ databases">
        <title>Evolutionary Origins and Diversification of the Mycorrhizal Mutualists.</title>
        <authorList>
            <consortium name="DOE Joint Genome Institute"/>
            <consortium name="Mycorrhizal Genomics Consortium"/>
            <person name="Kohler A."/>
            <person name="Kuo A."/>
            <person name="Nagy L.G."/>
            <person name="Floudas D."/>
            <person name="Copeland A."/>
            <person name="Barry K.W."/>
            <person name="Cichocki N."/>
            <person name="Veneault-Fourrey C."/>
            <person name="LaButti K."/>
            <person name="Lindquist E.A."/>
            <person name="Lipzen A."/>
            <person name="Lundell T."/>
            <person name="Morin E."/>
            <person name="Murat C."/>
            <person name="Riley R."/>
            <person name="Ohm R."/>
            <person name="Sun H."/>
            <person name="Tunlid A."/>
            <person name="Henrissat B."/>
            <person name="Grigoriev I.V."/>
            <person name="Hibbett D.S."/>
            <person name="Martin F."/>
        </authorList>
    </citation>
    <scope>NUCLEOTIDE SEQUENCE [LARGE SCALE GENOMIC DNA]</scope>
    <source>
        <strain evidence="5 6">Koide BX008</strain>
    </source>
</reference>
<dbReference type="GO" id="GO:0034354">
    <property type="term" value="P:'de novo' NAD+ biosynthetic process from L-tryptophan"/>
    <property type="evidence" value="ECO:0007669"/>
    <property type="project" value="TreeGrafter"/>
</dbReference>
<dbReference type="PANTHER" id="PTHR28657">
    <property type="entry name" value="INDOLEAMINE 2,3-DIOXYGENASE"/>
    <property type="match status" value="1"/>
</dbReference>
<dbReference type="Proteomes" id="UP000054549">
    <property type="component" value="Unassembled WGS sequence"/>
</dbReference>
<dbReference type="GO" id="GO:0020037">
    <property type="term" value="F:heme binding"/>
    <property type="evidence" value="ECO:0007669"/>
    <property type="project" value="InterPro"/>
</dbReference>
<evidence type="ECO:0000313" key="5">
    <source>
        <dbReference type="EMBL" id="KIL69844.1"/>
    </source>
</evidence>
<organism evidence="5 6">
    <name type="scientific">Amanita muscaria (strain Koide BX008)</name>
    <dbReference type="NCBI Taxonomy" id="946122"/>
    <lineage>
        <taxon>Eukaryota</taxon>
        <taxon>Fungi</taxon>
        <taxon>Dikarya</taxon>
        <taxon>Basidiomycota</taxon>
        <taxon>Agaricomycotina</taxon>
        <taxon>Agaricomycetes</taxon>
        <taxon>Agaricomycetidae</taxon>
        <taxon>Agaricales</taxon>
        <taxon>Pluteineae</taxon>
        <taxon>Amanitaceae</taxon>
        <taxon>Amanita</taxon>
    </lineage>
</organism>